<evidence type="ECO:0000256" key="1">
    <source>
        <dbReference type="SAM" id="MobiDB-lite"/>
    </source>
</evidence>
<feature type="compositionally biased region" description="Basic residues" evidence="1">
    <location>
        <begin position="401"/>
        <end position="414"/>
    </location>
</feature>
<dbReference type="EMBL" id="HE804045">
    <property type="protein sequence ID" value="CCH33008.1"/>
    <property type="molecule type" value="Genomic_DNA"/>
</dbReference>
<accession>K0K8P8</accession>
<dbReference type="Proteomes" id="UP000006281">
    <property type="component" value="Chromosome"/>
</dbReference>
<dbReference type="STRING" id="1179773.BN6_57500"/>
<dbReference type="HOGENOM" id="CLU_483023_0_0_11"/>
<evidence type="ECO:0000313" key="2">
    <source>
        <dbReference type="EMBL" id="CCH33008.1"/>
    </source>
</evidence>
<dbReference type="eggNOG" id="ENOG5033QQ8">
    <property type="taxonomic scope" value="Bacteria"/>
</dbReference>
<sequence>MFSALALIKSRWPARGDGDVVGTLFIDDYVDLLRDPTWLARAFKVSRAMGFQVVLSSARTQPGLAAADVVIGIRNESTNQLRKVEVTTHTRTGVWRSRPEGEADPGEEVMEHVPLTDVFDFVPVNDHVTGDSAARVGDIVLSAFVPPMFGSVVQEPGTVEGDFVVVLRPVRELDHREKLFYRRYFNSEAFTTRLLGRDRIAWLRPWNLSGLRIPRPDTATLHALSELAGAARQFSQWSNEAEHAVRSYFKWDNVTAARSHMINAGRLTRQRREAGSLIDARESRLRTTLPFPIATRWRAVQAARHDHGGYAMVLECAEAVLAYCGVLGLVLARADDLPVGPLRHQANRFAKGGSGPTFGTWGTIVDYLATANPFRTLPADSLLAHFARLAKPEVSEAIAANKRRRDHNAHRRGPSPHETRSAFEDAKNDLLILLEAVEWLVDFPLRHIEHSRWDTFEKVSHLAYRELMGDHNVVSLHDDTIDHIIEADSPYAVDQFGRYHLLRPFFVSRHCDKCGQLTVFVIDEWDPTAEAATYLALDHAHTIMLTNQRSPMEQVGLLPPSAAP</sequence>
<protein>
    <submittedName>
        <fullName evidence="2">Uncharacterized protein</fullName>
    </submittedName>
</protein>
<organism evidence="2 3">
    <name type="scientific">Saccharothrix espanaensis (strain ATCC 51144 / DSM 44229 / JCM 9112 / NBRC 15066 / NRRL 15764)</name>
    <dbReference type="NCBI Taxonomy" id="1179773"/>
    <lineage>
        <taxon>Bacteria</taxon>
        <taxon>Bacillati</taxon>
        <taxon>Actinomycetota</taxon>
        <taxon>Actinomycetes</taxon>
        <taxon>Pseudonocardiales</taxon>
        <taxon>Pseudonocardiaceae</taxon>
        <taxon>Saccharothrix</taxon>
    </lineage>
</organism>
<evidence type="ECO:0000313" key="3">
    <source>
        <dbReference type="Proteomes" id="UP000006281"/>
    </source>
</evidence>
<dbReference type="KEGG" id="sesp:BN6_57500"/>
<gene>
    <name evidence="2" type="ordered locus">BN6_57500</name>
</gene>
<feature type="region of interest" description="Disordered" evidence="1">
    <location>
        <begin position="399"/>
        <end position="420"/>
    </location>
</feature>
<dbReference type="PATRIC" id="fig|1179773.3.peg.5783"/>
<reference evidence="2 3" key="1">
    <citation type="journal article" date="2012" name="BMC Genomics">
        <title>Complete genome sequence of Saccharothrix espanaensis DSM 44229T and comparison to the other completely sequenced Pseudonocardiaceae.</title>
        <authorList>
            <person name="Strobel T."/>
            <person name="Al-Dilaimi A."/>
            <person name="Blom J."/>
            <person name="Gessner A."/>
            <person name="Kalinowski J."/>
            <person name="Luzhetska M."/>
            <person name="Puhler A."/>
            <person name="Szczepanowski R."/>
            <person name="Bechthold A."/>
            <person name="Ruckert C."/>
        </authorList>
    </citation>
    <scope>NUCLEOTIDE SEQUENCE [LARGE SCALE GENOMIC DNA]</scope>
    <source>
        <strain evidence="3">ATCC 51144 / DSM 44229 / JCM 9112 / NBRC 15066 / NRRL 15764</strain>
    </source>
</reference>
<name>K0K8P8_SACES</name>
<dbReference type="AlphaFoldDB" id="K0K8P8"/>
<keyword evidence="3" id="KW-1185">Reference proteome</keyword>
<proteinExistence type="predicted"/>